<dbReference type="PANTHER" id="PTHR43391">
    <property type="entry name" value="RETINOL DEHYDROGENASE-RELATED"/>
    <property type="match status" value="1"/>
</dbReference>
<feature type="domain" description="Ketoreductase" evidence="4">
    <location>
        <begin position="7"/>
        <end position="194"/>
    </location>
</feature>
<name>A0AAJ1SQ92_9MICC</name>
<dbReference type="SUPFAM" id="SSF51735">
    <property type="entry name" value="NAD(P)-binding Rossmann-fold domains"/>
    <property type="match status" value="1"/>
</dbReference>
<dbReference type="PANTHER" id="PTHR43391:SF26">
    <property type="entry name" value="BLL7251 PROTEIN"/>
    <property type="match status" value="1"/>
</dbReference>
<dbReference type="AlphaFoldDB" id="A0AAJ1SQ92"/>
<evidence type="ECO:0000313" key="6">
    <source>
        <dbReference type="Proteomes" id="UP001239267"/>
    </source>
</evidence>
<evidence type="ECO:0000256" key="1">
    <source>
        <dbReference type="ARBA" id="ARBA00006484"/>
    </source>
</evidence>
<evidence type="ECO:0000313" key="5">
    <source>
        <dbReference type="EMBL" id="MDQ0144661.1"/>
    </source>
</evidence>
<dbReference type="FunFam" id="3.40.50.720:FF:000084">
    <property type="entry name" value="Short-chain dehydrogenase reductase"/>
    <property type="match status" value="1"/>
</dbReference>
<dbReference type="InterPro" id="IPR057326">
    <property type="entry name" value="KR_dom"/>
</dbReference>
<dbReference type="Proteomes" id="UP001239267">
    <property type="component" value="Unassembled WGS sequence"/>
</dbReference>
<proteinExistence type="inferred from homology"/>
<dbReference type="InterPro" id="IPR002347">
    <property type="entry name" value="SDR_fam"/>
</dbReference>
<evidence type="ECO:0000259" key="4">
    <source>
        <dbReference type="SMART" id="SM00822"/>
    </source>
</evidence>
<gene>
    <name evidence="5" type="ORF">J2T23_000535</name>
</gene>
<evidence type="ECO:0000256" key="3">
    <source>
        <dbReference type="RuleBase" id="RU000363"/>
    </source>
</evidence>
<dbReference type="Gene3D" id="3.40.50.720">
    <property type="entry name" value="NAD(P)-binding Rossmann-like Domain"/>
    <property type="match status" value="1"/>
</dbReference>
<dbReference type="InterPro" id="IPR036291">
    <property type="entry name" value="NAD(P)-bd_dom_sf"/>
</dbReference>
<keyword evidence="2" id="KW-0560">Oxidoreductase</keyword>
<comment type="similarity">
    <text evidence="1 3">Belongs to the short-chain dehydrogenases/reductases (SDR) family.</text>
</comment>
<dbReference type="PRINTS" id="PR00081">
    <property type="entry name" value="GDHRDH"/>
</dbReference>
<evidence type="ECO:0000256" key="2">
    <source>
        <dbReference type="ARBA" id="ARBA00023002"/>
    </source>
</evidence>
<comment type="caution">
    <text evidence="5">The sequence shown here is derived from an EMBL/GenBank/DDBJ whole genome shotgun (WGS) entry which is preliminary data.</text>
</comment>
<keyword evidence="6" id="KW-1185">Reference proteome</keyword>
<dbReference type="EMBL" id="JAUSTB010000001">
    <property type="protein sequence ID" value="MDQ0144661.1"/>
    <property type="molecule type" value="Genomic_DNA"/>
</dbReference>
<protein>
    <submittedName>
        <fullName evidence="5">NAD(P)-dependent dehydrogenase (Short-subunit alcohol dehydrogenase family)</fullName>
    </submittedName>
</protein>
<reference evidence="5 6" key="1">
    <citation type="submission" date="2023-07" db="EMBL/GenBank/DDBJ databases">
        <title>Sorghum-associated microbial communities from plants grown in Nebraska, USA.</title>
        <authorList>
            <person name="Schachtman D."/>
        </authorList>
    </citation>
    <scope>NUCLEOTIDE SEQUENCE [LARGE SCALE GENOMIC DNA]</scope>
    <source>
        <strain evidence="5 6">DS1001</strain>
    </source>
</reference>
<dbReference type="SMART" id="SM00822">
    <property type="entry name" value="PKS_KR"/>
    <property type="match status" value="1"/>
</dbReference>
<dbReference type="Pfam" id="PF00106">
    <property type="entry name" value="adh_short"/>
    <property type="match status" value="1"/>
</dbReference>
<sequence length="280" mass="30221">MKDLSGRVAVVTGAASGIGRAMVERFADEGMRVVLADVENEPLQQAVTELQARGVDAVGRRVDVRDPEDLENLANLTLRTFGAVHVLCNNAGVDAGGPFEDIPDGAWHWVMDVNFFGVVNGCRAFLPALRAAGEGHIVNTASLAAVNSGMRTMAPYIASKFAVLGFTENLAVELAESDPQIGVSIILPGGVKTRMTDSERNRPEGLPGTEHPLRKEVVDGIRSATERDGLDPSTVAESVVSAIRDQSFYVLTHRQLALDSVKRRLEWMTGDQQPLPRILR</sequence>
<dbReference type="PRINTS" id="PR00080">
    <property type="entry name" value="SDRFAMILY"/>
</dbReference>
<dbReference type="CDD" id="cd05233">
    <property type="entry name" value="SDR_c"/>
    <property type="match status" value="1"/>
</dbReference>
<dbReference type="RefSeq" id="WP_307356870.1">
    <property type="nucleotide sequence ID" value="NZ_JAUSTB010000001.1"/>
</dbReference>
<accession>A0AAJ1SQ92</accession>
<organism evidence="5 6">
    <name type="scientific">Pseudarthrobacter niigatensis</name>
    <dbReference type="NCBI Taxonomy" id="369935"/>
    <lineage>
        <taxon>Bacteria</taxon>
        <taxon>Bacillati</taxon>
        <taxon>Actinomycetota</taxon>
        <taxon>Actinomycetes</taxon>
        <taxon>Micrococcales</taxon>
        <taxon>Micrococcaceae</taxon>
        <taxon>Pseudarthrobacter</taxon>
    </lineage>
</organism>
<dbReference type="GO" id="GO:0016491">
    <property type="term" value="F:oxidoreductase activity"/>
    <property type="evidence" value="ECO:0007669"/>
    <property type="project" value="UniProtKB-KW"/>
</dbReference>